<dbReference type="InterPro" id="IPR009612">
    <property type="entry name" value="IcmF-rel"/>
</dbReference>
<feature type="domain" description="Type VI secretion system component TssM1 N-terminal" evidence="4">
    <location>
        <begin position="200"/>
        <end position="458"/>
    </location>
</feature>
<feature type="transmembrane region" description="Helical" evidence="1">
    <location>
        <begin position="449"/>
        <end position="471"/>
    </location>
</feature>
<dbReference type="Proteomes" id="UP000315252">
    <property type="component" value="Unassembled WGS sequence"/>
</dbReference>
<feature type="transmembrane region" description="Helical" evidence="1">
    <location>
        <begin position="48"/>
        <end position="67"/>
    </location>
</feature>
<reference evidence="5 6" key="1">
    <citation type="submission" date="2019-06" db="EMBL/GenBank/DDBJ databases">
        <title>Whole genome sequence for Rhodospirillaceae sp. R148.</title>
        <authorList>
            <person name="Wang G."/>
        </authorList>
    </citation>
    <scope>NUCLEOTIDE SEQUENCE [LARGE SCALE GENOMIC DNA]</scope>
    <source>
        <strain evidence="5 6">R148</strain>
    </source>
</reference>
<gene>
    <name evidence="5" type="primary">tssM</name>
    <name evidence="5" type="ORF">FKG95_09705</name>
</gene>
<dbReference type="EMBL" id="VHSH01000003">
    <property type="protein sequence ID" value="TQV80443.1"/>
    <property type="molecule type" value="Genomic_DNA"/>
</dbReference>
<dbReference type="InterPro" id="IPR010623">
    <property type="entry name" value="IcmF_C"/>
</dbReference>
<evidence type="ECO:0000256" key="1">
    <source>
        <dbReference type="SAM" id="Phobius"/>
    </source>
</evidence>
<comment type="caution">
    <text evidence="5">The sequence shown here is derived from an EMBL/GenBank/DDBJ whole genome shotgun (WGS) entry which is preliminary data.</text>
</comment>
<dbReference type="Pfam" id="PF06744">
    <property type="entry name" value="IcmF_C"/>
    <property type="match status" value="1"/>
</dbReference>
<protein>
    <submittedName>
        <fullName evidence="5">Type VI secretion system membrane subunit TssM</fullName>
    </submittedName>
</protein>
<keyword evidence="6" id="KW-1185">Reference proteome</keyword>
<accession>A0A545TTA2</accession>
<dbReference type="SUPFAM" id="SSF52540">
    <property type="entry name" value="P-loop containing nucleoside triphosphate hydrolases"/>
    <property type="match status" value="1"/>
</dbReference>
<name>A0A545TTA2_9PROT</name>
<dbReference type="InterPro" id="IPR053156">
    <property type="entry name" value="T6SS_TssM-like"/>
</dbReference>
<evidence type="ECO:0000259" key="4">
    <source>
        <dbReference type="Pfam" id="PF14331"/>
    </source>
</evidence>
<dbReference type="RefSeq" id="WP_142896157.1">
    <property type="nucleotide sequence ID" value="NZ_ML660054.1"/>
</dbReference>
<dbReference type="CDD" id="cd00882">
    <property type="entry name" value="Ras_like_GTPase"/>
    <property type="match status" value="1"/>
</dbReference>
<sequence length="1200" mass="131935">MSKLLDILRSRWFVTFVGALLLCLLVWFIGPLVAIADVRPLESAIVRLFTVVVIFLIWGLINLIAMVKAKKADKALMEDLAESGGDADSEEAAASDREVAVLNERMQDALDLLKTTRLGGGKGGRKFLYQLPWYIIIGPPGAGKTTALVNSGLRFPLAEKLGKDSVRGVGGTRHCDWWFTDEAVLIDTAGRYTTQDSHQAVDRAAWTGFLDLLKKYRARQPINGAIVAISLSDMATLSDTERFAHAHAVKQRLRELHDYFGVRFPIYVVFTKADLVAGFSEFFDDLGREDRDQVWGTTFKLEAAESETGVVAEFEEEFDALVDRLNERLVERIHQEPDIQRRSLIYGFPQQIASLKRPIQDFLDEIFKPSRYEDIPMLRGFYFTSGTQDGTPIDRLMGTMAQTFGIGRQALSAHSGGGRSYFLTRLLSSVVFAEAGAVTANRKVERRRFWVQNAAYALAVLVLLGAAGAWVTSYSGNSGKIAEVEESITAYEAATSGLSFNAVEDADLKRILPALNALRNMPTGYAARDEDVPLSMTLGLYQGDKLGAQARSAYRRGLSSLFLPRLLVRLEGQLRDNISRPDYLYEALKVYLMLGRQGPVDADLVRQWLVLDWNATFPGQVNESIREPLMLHLEALLEEPLKQIPLDGTLVERVQQSLRAFPLSERAYAVIRQSPEARELTPWRASDKIGADGNRVFVRRSGKPLTEAIPGLYTYDGFQTVFLPQVSQVASEVAQESWVLGPEEEIGLDSAALGRLRSEVMRRYFDDYAAFWDVLIADLAIIPFRDLNHSVDVLNIVSAPNGSPLKLLLLAITRETTLTAPLPESAPTALEAVGDAAEAAAQKRLESKSKRLANIVGSALAEEGGEVPGAVIDRRYESLHALSRGEPGAPTQLDSAIGRLNDLYTQLNQLAISGNQGQAALSAASGAGGGAAQSIMSTASRLPDPLKGWLSALAKSSSSVTVGGARSQIDAAWKSEVLPTCRAALNNRYPVFADSDAEIALDDFGRLFAPGGKIDGFFATYLKPFVDTSRIPWKWQKVDNVSLGIPDSVLVQFQRASVIRDSLFFGGAQTPGVQFELMPVDLDAQATQVVFDLDGQSISYRHGPQRPSRLKWPGPSGPSQVRVSFAPLIPGQRSSLSREGPWSWFRMLDEASIEKSGLADRFNLTFEVGNRTVTYELRANSVVNPFTLPELQQFRCPSSL</sequence>
<evidence type="ECO:0000259" key="2">
    <source>
        <dbReference type="Pfam" id="PF06744"/>
    </source>
</evidence>
<dbReference type="AlphaFoldDB" id="A0A545TTA2"/>
<keyword evidence="1" id="KW-0812">Transmembrane</keyword>
<dbReference type="InterPro" id="IPR017731">
    <property type="entry name" value="TssM1-like"/>
</dbReference>
<dbReference type="PANTHER" id="PTHR36153">
    <property type="entry name" value="INNER MEMBRANE PROTEIN-RELATED"/>
    <property type="match status" value="1"/>
</dbReference>
<evidence type="ECO:0000313" key="6">
    <source>
        <dbReference type="Proteomes" id="UP000315252"/>
    </source>
</evidence>
<dbReference type="Pfam" id="PF06761">
    <property type="entry name" value="IcmF-related"/>
    <property type="match status" value="1"/>
</dbReference>
<feature type="domain" description="Type VI secretion system IcmF C-terminal" evidence="2">
    <location>
        <begin position="1075"/>
        <end position="1181"/>
    </location>
</feature>
<dbReference type="Pfam" id="PF14331">
    <property type="entry name" value="IcmF-related_N"/>
    <property type="match status" value="1"/>
</dbReference>
<dbReference type="InterPro" id="IPR027417">
    <property type="entry name" value="P-loop_NTPase"/>
</dbReference>
<organism evidence="5 6">
    <name type="scientific">Denitrobaculum tricleocarpae</name>
    <dbReference type="NCBI Taxonomy" id="2591009"/>
    <lineage>
        <taxon>Bacteria</taxon>
        <taxon>Pseudomonadati</taxon>
        <taxon>Pseudomonadota</taxon>
        <taxon>Alphaproteobacteria</taxon>
        <taxon>Rhodospirillales</taxon>
        <taxon>Rhodospirillaceae</taxon>
        <taxon>Denitrobaculum</taxon>
    </lineage>
</organism>
<dbReference type="NCBIfam" id="TIGR03348">
    <property type="entry name" value="VI_IcmF"/>
    <property type="match status" value="1"/>
</dbReference>
<dbReference type="PANTHER" id="PTHR36153:SF1">
    <property type="entry name" value="TYPE VI SECRETION SYSTEM COMPONENT TSSM1"/>
    <property type="match status" value="1"/>
</dbReference>
<dbReference type="OrthoDB" id="9758229at2"/>
<evidence type="ECO:0000313" key="5">
    <source>
        <dbReference type="EMBL" id="TQV80443.1"/>
    </source>
</evidence>
<feature type="transmembrane region" description="Helical" evidence="1">
    <location>
        <begin position="12"/>
        <end position="36"/>
    </location>
</feature>
<evidence type="ECO:0000259" key="3">
    <source>
        <dbReference type="Pfam" id="PF06761"/>
    </source>
</evidence>
<proteinExistence type="predicted"/>
<dbReference type="InterPro" id="IPR025743">
    <property type="entry name" value="TssM1_N"/>
</dbReference>
<keyword evidence="1" id="KW-1133">Transmembrane helix</keyword>
<dbReference type="Gene3D" id="3.40.50.300">
    <property type="entry name" value="P-loop containing nucleotide triphosphate hydrolases"/>
    <property type="match status" value="1"/>
</dbReference>
<keyword evidence="1" id="KW-0472">Membrane</keyword>
<feature type="domain" description="IcmF-related" evidence="3">
    <location>
        <begin position="512"/>
        <end position="817"/>
    </location>
</feature>